<gene>
    <name evidence="5" type="ORF">METZ01_LOCUS364776</name>
</gene>
<evidence type="ECO:0000259" key="4">
    <source>
        <dbReference type="SMART" id="SM00864"/>
    </source>
</evidence>
<dbReference type="GO" id="GO:0051301">
    <property type="term" value="P:cell division"/>
    <property type="evidence" value="ECO:0007669"/>
    <property type="project" value="TreeGrafter"/>
</dbReference>
<comment type="similarity">
    <text evidence="1">Belongs to the FtsZ family.</text>
</comment>
<name>A0A382SQS8_9ZZZZ</name>
<dbReference type="SUPFAM" id="SSF52490">
    <property type="entry name" value="Tubulin nucleotide-binding domain-like"/>
    <property type="match status" value="1"/>
</dbReference>
<dbReference type="InterPro" id="IPR008280">
    <property type="entry name" value="Tub_FtsZ_C"/>
</dbReference>
<sequence length="250" mass="25565">MATKRTRSTTQAIPLPNMPLSQDGPARICAVGVGGGGSNAIMRMMRARPVPGVSYACVNTDLKALGQADGANVVHIGENLTRGLGAGGDPDMGARAAGESKQELKKIINGADLVFLAIGMGGGTGTGAAPIVADMARQAGALVVAVATTPFSFEGARRLETAHSGITELTSHVDNLIVIHNDRLLSLFEGKTSMEEALRAADDAVMLGVLSVAELVNLPGEINVDLADVKAIMKVPGKAMMAIGEARGKG</sequence>
<dbReference type="CDD" id="cd02201">
    <property type="entry name" value="FtsZ_type1"/>
    <property type="match status" value="1"/>
</dbReference>
<dbReference type="GO" id="GO:0005525">
    <property type="term" value="F:GTP binding"/>
    <property type="evidence" value="ECO:0007669"/>
    <property type="project" value="UniProtKB-KW"/>
</dbReference>
<evidence type="ECO:0000313" key="5">
    <source>
        <dbReference type="EMBL" id="SVD11922.1"/>
    </source>
</evidence>
<keyword evidence="3" id="KW-0342">GTP-binding</keyword>
<accession>A0A382SQS8</accession>
<dbReference type="InterPro" id="IPR036525">
    <property type="entry name" value="Tubulin/FtsZ_GTPase_sf"/>
</dbReference>
<reference evidence="5" key="1">
    <citation type="submission" date="2018-05" db="EMBL/GenBank/DDBJ databases">
        <authorList>
            <person name="Lanie J.A."/>
            <person name="Ng W.-L."/>
            <person name="Kazmierczak K.M."/>
            <person name="Andrzejewski T.M."/>
            <person name="Davidsen T.M."/>
            <person name="Wayne K.J."/>
            <person name="Tettelin H."/>
            <person name="Glass J.I."/>
            <person name="Rusch D."/>
            <person name="Podicherti R."/>
            <person name="Tsui H.-C.T."/>
            <person name="Winkler M.E."/>
        </authorList>
    </citation>
    <scope>NUCLEOTIDE SEQUENCE</scope>
</reference>
<dbReference type="AlphaFoldDB" id="A0A382SQS8"/>
<dbReference type="InterPro" id="IPR045061">
    <property type="entry name" value="FtsZ/CetZ"/>
</dbReference>
<feature type="domain" description="Tubulin/FtsZ GTPase" evidence="4">
    <location>
        <begin position="27"/>
        <end position="220"/>
    </location>
</feature>
<dbReference type="SUPFAM" id="SSF55307">
    <property type="entry name" value="Tubulin C-terminal domain-like"/>
    <property type="match status" value="1"/>
</dbReference>
<dbReference type="InterPro" id="IPR003008">
    <property type="entry name" value="Tubulin_FtsZ_GTPase"/>
</dbReference>
<evidence type="ECO:0000256" key="1">
    <source>
        <dbReference type="ARBA" id="ARBA00009690"/>
    </source>
</evidence>
<dbReference type="Gene3D" id="3.40.50.1440">
    <property type="entry name" value="Tubulin/FtsZ, GTPase domain"/>
    <property type="match status" value="1"/>
</dbReference>
<evidence type="ECO:0000256" key="3">
    <source>
        <dbReference type="ARBA" id="ARBA00023134"/>
    </source>
</evidence>
<keyword evidence="2" id="KW-0547">Nucleotide-binding</keyword>
<dbReference type="Pfam" id="PF00091">
    <property type="entry name" value="Tubulin"/>
    <property type="match status" value="1"/>
</dbReference>
<proteinExistence type="inferred from homology"/>
<dbReference type="GO" id="GO:0003924">
    <property type="term" value="F:GTPase activity"/>
    <property type="evidence" value="ECO:0007669"/>
    <property type="project" value="InterPro"/>
</dbReference>
<organism evidence="5">
    <name type="scientific">marine metagenome</name>
    <dbReference type="NCBI Taxonomy" id="408172"/>
    <lineage>
        <taxon>unclassified sequences</taxon>
        <taxon>metagenomes</taxon>
        <taxon>ecological metagenomes</taxon>
    </lineage>
</organism>
<dbReference type="PANTHER" id="PTHR30314:SF3">
    <property type="entry name" value="MITOCHONDRIAL DIVISION PROTEIN FSZA"/>
    <property type="match status" value="1"/>
</dbReference>
<dbReference type="GO" id="GO:0032153">
    <property type="term" value="C:cell division site"/>
    <property type="evidence" value="ECO:0007669"/>
    <property type="project" value="TreeGrafter"/>
</dbReference>
<feature type="non-terminal residue" evidence="5">
    <location>
        <position position="250"/>
    </location>
</feature>
<evidence type="ECO:0000256" key="2">
    <source>
        <dbReference type="ARBA" id="ARBA00022741"/>
    </source>
</evidence>
<dbReference type="PRINTS" id="PR00423">
    <property type="entry name" value="CELLDVISFTSZ"/>
</dbReference>
<dbReference type="SMART" id="SM00864">
    <property type="entry name" value="Tubulin"/>
    <property type="match status" value="1"/>
</dbReference>
<dbReference type="FunFam" id="3.40.50.1440:FF:000001">
    <property type="entry name" value="Cell division protein FtsZ"/>
    <property type="match status" value="1"/>
</dbReference>
<dbReference type="PANTHER" id="PTHR30314">
    <property type="entry name" value="CELL DIVISION PROTEIN FTSZ-RELATED"/>
    <property type="match status" value="1"/>
</dbReference>
<dbReference type="GO" id="GO:0005737">
    <property type="term" value="C:cytoplasm"/>
    <property type="evidence" value="ECO:0007669"/>
    <property type="project" value="TreeGrafter"/>
</dbReference>
<dbReference type="InterPro" id="IPR000158">
    <property type="entry name" value="Cell_div_FtsZ"/>
</dbReference>
<dbReference type="EMBL" id="UINC01130695">
    <property type="protein sequence ID" value="SVD11922.1"/>
    <property type="molecule type" value="Genomic_DNA"/>
</dbReference>
<protein>
    <recommendedName>
        <fullName evidence="4">Tubulin/FtsZ GTPase domain-containing protein</fullName>
    </recommendedName>
</protein>